<keyword evidence="4" id="KW-0503">Monooxygenase</keyword>
<protein>
    <submittedName>
        <fullName evidence="6">Luciferase-type oxidoreductase, BA3436 family</fullName>
    </submittedName>
</protein>
<keyword evidence="1" id="KW-0285">Flavoprotein</keyword>
<dbReference type="Proteomes" id="UP000184206">
    <property type="component" value="Unassembled WGS sequence"/>
</dbReference>
<dbReference type="NCBIfam" id="TIGR03571">
    <property type="entry name" value="lucif_BA3436"/>
    <property type="match status" value="1"/>
</dbReference>
<dbReference type="PANTHER" id="PTHR30011">
    <property type="entry name" value="ALKANESULFONATE MONOOXYGENASE-RELATED"/>
    <property type="match status" value="1"/>
</dbReference>
<gene>
    <name evidence="6" type="ORF">SAMN02745189_01536</name>
</gene>
<sequence length="316" mass="36373">MTRRDMKHQFENHKGFQNAFGQGRMTLGLAFPLEGYRKSVPEMDMETQIKRARLAEDYGFTALWARDIPLNDTVNFGDAGQMYDPWIFQSHIAAHTSEVALGMGSIITTFRHPLDIAKYAASLDRISGSRLLLGLATGDRPIEFDAYKVDQSVRAEIFRETLEVVRRLWREDEPRISTGRVDMWTGDMLPKPALRRIPTFVTGSSGQTHEWIAQNGDGWMTYPRARDMQDIFIRRWRSGSEIYKPFIQSLSLDLHEDPDHEPEHLHLGLRMGINHLKQHLQTLEDMGIDHVMIGTKFSRRPVDEVIQEIGEEIIKA</sequence>
<keyword evidence="7" id="KW-1185">Reference proteome</keyword>
<reference evidence="6 7" key="1">
    <citation type="submission" date="2016-11" db="EMBL/GenBank/DDBJ databases">
        <authorList>
            <person name="Jaros S."/>
            <person name="Januszkiewicz K."/>
            <person name="Wedrychowicz H."/>
        </authorList>
    </citation>
    <scope>NUCLEOTIDE SEQUENCE [LARGE SCALE GENOMIC DNA]</scope>
    <source>
        <strain evidence="6 7">DSM 16010</strain>
    </source>
</reference>
<dbReference type="AlphaFoldDB" id="A0A1M7FZY9"/>
<evidence type="ECO:0000256" key="2">
    <source>
        <dbReference type="ARBA" id="ARBA00022643"/>
    </source>
</evidence>
<dbReference type="GO" id="GO:0004497">
    <property type="term" value="F:monooxygenase activity"/>
    <property type="evidence" value="ECO:0007669"/>
    <property type="project" value="UniProtKB-KW"/>
</dbReference>
<evidence type="ECO:0000256" key="4">
    <source>
        <dbReference type="ARBA" id="ARBA00023033"/>
    </source>
</evidence>
<organism evidence="6 7">
    <name type="scientific">Lacicoccus alkaliphilus DSM 16010</name>
    <dbReference type="NCBI Taxonomy" id="1123231"/>
    <lineage>
        <taxon>Bacteria</taxon>
        <taxon>Bacillati</taxon>
        <taxon>Bacillota</taxon>
        <taxon>Bacilli</taxon>
        <taxon>Bacillales</taxon>
        <taxon>Salinicoccaceae</taxon>
        <taxon>Lacicoccus</taxon>
    </lineage>
</organism>
<dbReference type="PANTHER" id="PTHR30011:SF16">
    <property type="entry name" value="C2H2 FINGER DOMAIN TRANSCRIPTION FACTOR (EUROFUNG)-RELATED"/>
    <property type="match status" value="1"/>
</dbReference>
<dbReference type="STRING" id="1123231.SAMN02745189_01536"/>
<accession>A0A1M7FZY9</accession>
<dbReference type="InterPro" id="IPR011251">
    <property type="entry name" value="Luciferase-like_dom"/>
</dbReference>
<dbReference type="Pfam" id="PF00296">
    <property type="entry name" value="Bac_luciferase"/>
    <property type="match status" value="1"/>
</dbReference>
<dbReference type="RefSeq" id="WP_331463072.1">
    <property type="nucleotide sequence ID" value="NZ_FRCF01000005.1"/>
</dbReference>
<evidence type="ECO:0000259" key="5">
    <source>
        <dbReference type="Pfam" id="PF00296"/>
    </source>
</evidence>
<name>A0A1M7FZY9_9BACL</name>
<keyword evidence="3" id="KW-0560">Oxidoreductase</keyword>
<dbReference type="SUPFAM" id="SSF51679">
    <property type="entry name" value="Bacterial luciferase-like"/>
    <property type="match status" value="1"/>
</dbReference>
<evidence type="ECO:0000256" key="3">
    <source>
        <dbReference type="ARBA" id="ARBA00023002"/>
    </source>
</evidence>
<dbReference type="Gene3D" id="3.20.20.30">
    <property type="entry name" value="Luciferase-like domain"/>
    <property type="match status" value="1"/>
</dbReference>
<dbReference type="EMBL" id="FRCF01000005">
    <property type="protein sequence ID" value="SHM09560.1"/>
    <property type="molecule type" value="Genomic_DNA"/>
</dbReference>
<dbReference type="GO" id="GO:0016705">
    <property type="term" value="F:oxidoreductase activity, acting on paired donors, with incorporation or reduction of molecular oxygen"/>
    <property type="evidence" value="ECO:0007669"/>
    <property type="project" value="InterPro"/>
</dbReference>
<evidence type="ECO:0000256" key="1">
    <source>
        <dbReference type="ARBA" id="ARBA00022630"/>
    </source>
</evidence>
<keyword evidence="2" id="KW-0288">FMN</keyword>
<dbReference type="InterPro" id="IPR020020">
    <property type="entry name" value="Luciferase-type_oxidoreductase"/>
</dbReference>
<feature type="domain" description="Luciferase-like" evidence="5">
    <location>
        <begin position="41"/>
        <end position="240"/>
    </location>
</feature>
<evidence type="ECO:0000313" key="6">
    <source>
        <dbReference type="EMBL" id="SHM09560.1"/>
    </source>
</evidence>
<evidence type="ECO:0000313" key="7">
    <source>
        <dbReference type="Proteomes" id="UP000184206"/>
    </source>
</evidence>
<proteinExistence type="predicted"/>
<dbReference type="InterPro" id="IPR051260">
    <property type="entry name" value="Diverse_substr_monoxygenases"/>
</dbReference>
<dbReference type="InterPro" id="IPR036661">
    <property type="entry name" value="Luciferase-like_sf"/>
</dbReference>